<organism evidence="4 5">
    <name type="scientific">Streptomyces bingchenggensis (strain BCW-1)</name>
    <dbReference type="NCBI Taxonomy" id="749414"/>
    <lineage>
        <taxon>Bacteria</taxon>
        <taxon>Bacillati</taxon>
        <taxon>Actinomycetota</taxon>
        <taxon>Actinomycetes</taxon>
        <taxon>Kitasatosporales</taxon>
        <taxon>Streptomycetaceae</taxon>
        <taxon>Streptomyces</taxon>
    </lineage>
</organism>
<dbReference type="GO" id="GO:0016651">
    <property type="term" value="F:oxidoreductase activity, acting on NAD(P)H"/>
    <property type="evidence" value="ECO:0007669"/>
    <property type="project" value="TreeGrafter"/>
</dbReference>
<evidence type="ECO:0000313" key="5">
    <source>
        <dbReference type="Proteomes" id="UP000000377"/>
    </source>
</evidence>
<protein>
    <submittedName>
        <fullName evidence="4">Alcohol dehydrogenase</fullName>
    </submittedName>
</protein>
<dbReference type="Pfam" id="PF00107">
    <property type="entry name" value="ADH_zinc_N"/>
    <property type="match status" value="1"/>
</dbReference>
<dbReference type="Pfam" id="PF08240">
    <property type="entry name" value="ADH_N"/>
    <property type="match status" value="1"/>
</dbReference>
<dbReference type="eggNOG" id="COG0604">
    <property type="taxonomic scope" value="Bacteria"/>
</dbReference>
<dbReference type="AlphaFoldDB" id="D7CHK3"/>
<accession>D7CHK3</accession>
<dbReference type="STRING" id="749414.SBI_03939"/>
<reference evidence="4 5" key="1">
    <citation type="journal article" date="2010" name="J. Bacteriol.">
        <title>Genome sequence of the milbemycin-producing bacterium Streptomyces bingchenggensis.</title>
        <authorList>
            <person name="Wang X.J."/>
            <person name="Yan Y.J."/>
            <person name="Zhang B."/>
            <person name="An J."/>
            <person name="Wang J.J."/>
            <person name="Tian J."/>
            <person name="Jiang L."/>
            <person name="Chen Y.H."/>
            <person name="Huang S.X."/>
            <person name="Yin M."/>
            <person name="Zhang J."/>
            <person name="Gao A.L."/>
            <person name="Liu C.X."/>
            <person name="Zhu Z.X."/>
            <person name="Xiang W.S."/>
        </authorList>
    </citation>
    <scope>NUCLEOTIDE SEQUENCE [LARGE SCALE GENOMIC DNA]</scope>
    <source>
        <strain evidence="4 5">BCW-1</strain>
    </source>
</reference>
<evidence type="ECO:0000313" key="4">
    <source>
        <dbReference type="EMBL" id="ADI07060.1"/>
    </source>
</evidence>
<keyword evidence="1" id="KW-0521">NADP</keyword>
<dbReference type="Proteomes" id="UP000000377">
    <property type="component" value="Chromosome"/>
</dbReference>
<dbReference type="HOGENOM" id="CLU_026673_3_1_11"/>
<proteinExistence type="predicted"/>
<keyword evidence="2" id="KW-0560">Oxidoreductase</keyword>
<dbReference type="PANTHER" id="PTHR48106">
    <property type="entry name" value="QUINONE OXIDOREDUCTASE PIG3-RELATED"/>
    <property type="match status" value="1"/>
</dbReference>
<dbReference type="InterPro" id="IPR020843">
    <property type="entry name" value="ER"/>
</dbReference>
<dbReference type="InterPro" id="IPR013149">
    <property type="entry name" value="ADH-like_C"/>
</dbReference>
<dbReference type="Gene3D" id="3.40.50.720">
    <property type="entry name" value="NAD(P)-binding Rossmann-like Domain"/>
    <property type="match status" value="1"/>
</dbReference>
<keyword evidence="5" id="KW-1185">Reference proteome</keyword>
<dbReference type="PATRIC" id="fig|749414.3.peg.4076"/>
<dbReference type="InterPro" id="IPR011032">
    <property type="entry name" value="GroES-like_sf"/>
</dbReference>
<dbReference type="GO" id="GO:0070402">
    <property type="term" value="F:NADPH binding"/>
    <property type="evidence" value="ECO:0007669"/>
    <property type="project" value="TreeGrafter"/>
</dbReference>
<evidence type="ECO:0000256" key="1">
    <source>
        <dbReference type="ARBA" id="ARBA00022857"/>
    </source>
</evidence>
<dbReference type="SUPFAM" id="SSF51735">
    <property type="entry name" value="NAD(P)-binding Rossmann-fold domains"/>
    <property type="match status" value="1"/>
</dbReference>
<feature type="domain" description="Enoyl reductase (ER)" evidence="3">
    <location>
        <begin position="9"/>
        <end position="314"/>
    </location>
</feature>
<dbReference type="SMART" id="SM00829">
    <property type="entry name" value="PKS_ER"/>
    <property type="match status" value="1"/>
</dbReference>
<name>D7CHK3_STRBB</name>
<sequence length="318" mass="33415">MTMKAVVLDTDDRFRLTDIDQPTPGPGEVAIRVRYAGIQWGDVLVRGGHLPVPRPFVPGFEAAGHIVAVGEGVDEDRLGQQVTALTGAGAYAEVVVAPAALSFDTFGVDLRTAAGCGWAAPTAYDLINTVGRVRPGESVLIHAAAGGVGSLAAQIAGTAGAGRIVGVAKDAQRAAYAARFGYDQLITREEFTDAPDQELFDVILDPVGGPIRETNLRRLAPHGRLAIYGNLATFEPVALSANDLLMSGKSALSYNSNLLSRTHPDRLAESAREALQLVAAGRIRPDVTAEYEMADLAEAVQRLADGTTHGKSILRIAA</sequence>
<dbReference type="EMBL" id="CP002047">
    <property type="protein sequence ID" value="ADI07060.1"/>
    <property type="molecule type" value="Genomic_DNA"/>
</dbReference>
<evidence type="ECO:0000256" key="2">
    <source>
        <dbReference type="ARBA" id="ARBA00023002"/>
    </source>
</evidence>
<dbReference type="SUPFAM" id="SSF50129">
    <property type="entry name" value="GroES-like"/>
    <property type="match status" value="1"/>
</dbReference>
<evidence type="ECO:0000259" key="3">
    <source>
        <dbReference type="SMART" id="SM00829"/>
    </source>
</evidence>
<gene>
    <name evidence="4" type="ordered locus">SBI_03939</name>
</gene>
<dbReference type="KEGG" id="sbh:SBI_03939"/>
<dbReference type="Gene3D" id="3.90.180.10">
    <property type="entry name" value="Medium-chain alcohol dehydrogenases, catalytic domain"/>
    <property type="match status" value="1"/>
</dbReference>
<dbReference type="InterPro" id="IPR036291">
    <property type="entry name" value="NAD(P)-bd_dom_sf"/>
</dbReference>
<dbReference type="InterPro" id="IPR013154">
    <property type="entry name" value="ADH-like_N"/>
</dbReference>